<evidence type="ECO:0000313" key="5">
    <source>
        <dbReference type="Proteomes" id="UP000236161"/>
    </source>
</evidence>
<dbReference type="GO" id="GO:0008270">
    <property type="term" value="F:zinc ion binding"/>
    <property type="evidence" value="ECO:0007669"/>
    <property type="project" value="InterPro"/>
</dbReference>
<dbReference type="GO" id="GO:0016787">
    <property type="term" value="F:hydrolase activity"/>
    <property type="evidence" value="ECO:0007669"/>
    <property type="project" value="UniProtKB-KW"/>
</dbReference>
<dbReference type="InterPro" id="IPR011990">
    <property type="entry name" value="TPR-like_helical_dom_sf"/>
</dbReference>
<accession>A0A2I0AM61</accession>
<gene>
    <name evidence="4" type="primary">PCMP-H36</name>
    <name evidence="4" type="ORF">AXF42_Ash012769</name>
</gene>
<dbReference type="PANTHER" id="PTHR47926">
    <property type="entry name" value="PENTATRICOPEPTIDE REPEAT-CONTAINING PROTEIN"/>
    <property type="match status" value="1"/>
</dbReference>
<feature type="repeat" description="PPR" evidence="2">
    <location>
        <begin position="89"/>
        <end position="123"/>
    </location>
</feature>
<dbReference type="Pfam" id="PF01535">
    <property type="entry name" value="PPR"/>
    <property type="match status" value="7"/>
</dbReference>
<feature type="repeat" description="PPR" evidence="2">
    <location>
        <begin position="496"/>
        <end position="530"/>
    </location>
</feature>
<dbReference type="InterPro" id="IPR046848">
    <property type="entry name" value="E_motif"/>
</dbReference>
<name>A0A2I0AM61_9ASPA</name>
<dbReference type="EMBL" id="KZ451970">
    <property type="protein sequence ID" value="PKA56639.1"/>
    <property type="molecule type" value="Genomic_DNA"/>
</dbReference>
<feature type="repeat" description="PPR" evidence="2">
    <location>
        <begin position="193"/>
        <end position="227"/>
    </location>
</feature>
<dbReference type="AlphaFoldDB" id="A0A2I0AM61"/>
<dbReference type="InterPro" id="IPR046960">
    <property type="entry name" value="PPR_At4g14850-like_plant"/>
</dbReference>
<dbReference type="PROSITE" id="PS51375">
    <property type="entry name" value="PPR"/>
    <property type="match status" value="7"/>
</dbReference>
<dbReference type="PANTHER" id="PTHR47926:SF517">
    <property type="entry name" value="TETRATRICOPEPTIDE REPEAT-LIKE SUPERFAMILY PROTEIN"/>
    <property type="match status" value="1"/>
</dbReference>
<dbReference type="Pfam" id="PF20431">
    <property type="entry name" value="E_motif"/>
    <property type="match status" value="1"/>
</dbReference>
<evidence type="ECO:0000259" key="3">
    <source>
        <dbReference type="Pfam" id="PF14432"/>
    </source>
</evidence>
<feature type="domain" description="DYW" evidence="3">
    <location>
        <begin position="708"/>
        <end position="800"/>
    </location>
</feature>
<evidence type="ECO:0000256" key="1">
    <source>
        <dbReference type="ARBA" id="ARBA00022737"/>
    </source>
</evidence>
<reference evidence="4 5" key="1">
    <citation type="journal article" date="2017" name="Nature">
        <title>The Apostasia genome and the evolution of orchids.</title>
        <authorList>
            <person name="Zhang G.Q."/>
            <person name="Liu K.W."/>
            <person name="Li Z."/>
            <person name="Lohaus R."/>
            <person name="Hsiao Y.Y."/>
            <person name="Niu S.C."/>
            <person name="Wang J.Y."/>
            <person name="Lin Y.C."/>
            <person name="Xu Q."/>
            <person name="Chen L.J."/>
            <person name="Yoshida K."/>
            <person name="Fujiwara S."/>
            <person name="Wang Z.W."/>
            <person name="Zhang Y.Q."/>
            <person name="Mitsuda N."/>
            <person name="Wang M."/>
            <person name="Liu G.H."/>
            <person name="Pecoraro L."/>
            <person name="Huang H.X."/>
            <person name="Xiao X.J."/>
            <person name="Lin M."/>
            <person name="Wu X.Y."/>
            <person name="Wu W.L."/>
            <person name="Chen Y.Y."/>
            <person name="Chang S.B."/>
            <person name="Sakamoto S."/>
            <person name="Ohme-Takagi M."/>
            <person name="Yagi M."/>
            <person name="Zeng S.J."/>
            <person name="Shen C.Y."/>
            <person name="Yeh C.M."/>
            <person name="Luo Y.B."/>
            <person name="Tsai W.C."/>
            <person name="Van de Peer Y."/>
            <person name="Liu Z.J."/>
        </authorList>
    </citation>
    <scope>NUCLEOTIDE SEQUENCE [LARGE SCALE GENOMIC DNA]</scope>
    <source>
        <strain evidence="5">cv. Shenzhen</strain>
        <tissue evidence="4">Stem</tissue>
    </source>
</reference>
<keyword evidence="4" id="KW-0378">Hydrolase</keyword>
<dbReference type="GO" id="GO:0003723">
    <property type="term" value="F:RNA binding"/>
    <property type="evidence" value="ECO:0007669"/>
    <property type="project" value="InterPro"/>
</dbReference>
<dbReference type="Pfam" id="PF14432">
    <property type="entry name" value="DYW_deaminase"/>
    <property type="match status" value="1"/>
</dbReference>
<sequence>MSVAPSVSFFSNHLRLPQCLQQPSSVLSGNRLLDSLAKSGRLDEARHLFDQMPHRDGVTWNTLIAAYARAGRFPDALSLFHRRPDLHFSSVPWSSLISGFSRHGRAADALRLFRHMLAVGLRPDPYSLGGYLRSCSALPSLFAGELAHALSVKSSLSADPFVAASLIDMYSKCGQAATASDVFVSVPTELRSNRVLWTAVITALTSKGDYPSAMESFRLMRTDGLSPNEFTLPGVLTACAAELVLDYGWQVHALAIRTGLDGSQYVQSSLVSLYAKCSDFASAKMVLRSAECDDPVSWNSLIVNCSRSALYGDTLHLFAEMRRRDIPTDEFTFPSALNSLAAGQDSSSGEALHCLIHKAGFVTYQHVGNALVDMYAKCALPELAQKVFDDLPQRDIVGWTALYNGYAQHVSGESALRLFCRMSAAGNDPDEFIVSGVLSSCADLTLLELGRQVHAISSHLSLTSFPSVGNALVTMYAKSGCTDEARAVFNSMLRRDAITWTAMIVCYAQNGLGCDSIPLFHAMLLAGARPDYVTFIGLLFACSHAGLVDAGRAYFDSMELIHGVIPGPEHYACMVDLLGRAGHLGEAEALAASTSDATVWKALLAASRLHRNVEAAERAATALLRLSSADSTAYVMLSNVYSAAGRWPEMARVRGIMRARGVNKDPGCSWVEDAGRVHVFHVADRGHPRASEIHKKVAEMMERARAAGYSPESWWSLQDSGEEEREKGLELHSEKLAVAFGLLGLPLGKPIRVFKNLRICGDCHNAMKVVAKVYGREIVLRDANCFHHFSGGYCSCGDYW</sequence>
<dbReference type="InterPro" id="IPR002885">
    <property type="entry name" value="PPR_rpt"/>
</dbReference>
<dbReference type="EC" id="3.6.1.-" evidence="4"/>
<dbReference type="NCBIfam" id="TIGR00756">
    <property type="entry name" value="PPR"/>
    <property type="match status" value="4"/>
</dbReference>
<dbReference type="Gene3D" id="1.25.40.10">
    <property type="entry name" value="Tetratricopeptide repeat domain"/>
    <property type="match status" value="5"/>
</dbReference>
<dbReference type="FunFam" id="1.25.40.10:FF:000344">
    <property type="entry name" value="Pentatricopeptide repeat-containing protein"/>
    <property type="match status" value="1"/>
</dbReference>
<keyword evidence="5" id="KW-1185">Reference proteome</keyword>
<keyword evidence="1" id="KW-0677">Repeat</keyword>
<dbReference type="FunFam" id="1.25.40.10:FF:001093">
    <property type="entry name" value="Pentatricopeptide repeat-containing protein At2g34400"/>
    <property type="match status" value="1"/>
</dbReference>
<evidence type="ECO:0000313" key="4">
    <source>
        <dbReference type="EMBL" id="PKA56639.1"/>
    </source>
</evidence>
<dbReference type="SUPFAM" id="SSF48452">
    <property type="entry name" value="TPR-like"/>
    <property type="match status" value="1"/>
</dbReference>
<protein>
    <submittedName>
        <fullName evidence="4">Pentatricopeptide repeat-containing protein</fullName>
        <ecNumber evidence="4">3.6.1.-</ecNumber>
    </submittedName>
</protein>
<dbReference type="Proteomes" id="UP000236161">
    <property type="component" value="Unassembled WGS sequence"/>
</dbReference>
<organism evidence="4 5">
    <name type="scientific">Apostasia shenzhenica</name>
    <dbReference type="NCBI Taxonomy" id="1088818"/>
    <lineage>
        <taxon>Eukaryota</taxon>
        <taxon>Viridiplantae</taxon>
        <taxon>Streptophyta</taxon>
        <taxon>Embryophyta</taxon>
        <taxon>Tracheophyta</taxon>
        <taxon>Spermatophyta</taxon>
        <taxon>Magnoliopsida</taxon>
        <taxon>Liliopsida</taxon>
        <taxon>Asparagales</taxon>
        <taxon>Orchidaceae</taxon>
        <taxon>Apostasioideae</taxon>
        <taxon>Apostasia</taxon>
    </lineage>
</organism>
<feature type="repeat" description="PPR" evidence="2">
    <location>
        <begin position="395"/>
        <end position="429"/>
    </location>
</feature>
<feature type="repeat" description="PPR" evidence="2">
    <location>
        <begin position="294"/>
        <end position="328"/>
    </location>
</feature>
<dbReference type="Pfam" id="PF13812">
    <property type="entry name" value="PPR_3"/>
    <property type="match status" value="1"/>
</dbReference>
<evidence type="ECO:0000256" key="2">
    <source>
        <dbReference type="PROSITE-ProRule" id="PRU00708"/>
    </source>
</evidence>
<dbReference type="GO" id="GO:0009451">
    <property type="term" value="P:RNA modification"/>
    <property type="evidence" value="ECO:0007669"/>
    <property type="project" value="InterPro"/>
</dbReference>
<feature type="repeat" description="PPR" evidence="2">
    <location>
        <begin position="25"/>
        <end position="55"/>
    </location>
</feature>
<proteinExistence type="predicted"/>
<dbReference type="OrthoDB" id="185373at2759"/>
<dbReference type="InterPro" id="IPR032867">
    <property type="entry name" value="DYW_dom"/>
</dbReference>
<feature type="repeat" description="PPR" evidence="2">
    <location>
        <begin position="56"/>
        <end position="86"/>
    </location>
</feature>